<dbReference type="InterPro" id="IPR036812">
    <property type="entry name" value="NAD(P)_OxRdtase_dom_sf"/>
</dbReference>
<evidence type="ECO:0000259" key="3">
    <source>
        <dbReference type="Pfam" id="PF00248"/>
    </source>
</evidence>
<evidence type="ECO:0000256" key="2">
    <source>
        <dbReference type="SAM" id="MobiDB-lite"/>
    </source>
</evidence>
<reference evidence="4" key="1">
    <citation type="submission" date="2020-05" db="EMBL/GenBank/DDBJ databases">
        <authorList>
            <person name="Chiriac C."/>
            <person name="Salcher M."/>
            <person name="Ghai R."/>
            <person name="Kavagutti S V."/>
        </authorList>
    </citation>
    <scope>NUCLEOTIDE SEQUENCE</scope>
</reference>
<feature type="domain" description="NADP-dependent oxidoreductase" evidence="3">
    <location>
        <begin position="17"/>
        <end position="317"/>
    </location>
</feature>
<accession>A0A6J7E9P9</accession>
<keyword evidence="1" id="KW-0560">Oxidoreductase</keyword>
<evidence type="ECO:0000313" key="4">
    <source>
        <dbReference type="EMBL" id="CAB4877339.1"/>
    </source>
</evidence>
<dbReference type="Pfam" id="PF00248">
    <property type="entry name" value="Aldo_ket_red"/>
    <property type="match status" value="1"/>
</dbReference>
<dbReference type="EMBL" id="CAFBLT010000001">
    <property type="protein sequence ID" value="CAB4877339.1"/>
    <property type="molecule type" value="Genomic_DNA"/>
</dbReference>
<dbReference type="GO" id="GO:0005829">
    <property type="term" value="C:cytosol"/>
    <property type="evidence" value="ECO:0007669"/>
    <property type="project" value="TreeGrafter"/>
</dbReference>
<evidence type="ECO:0000313" key="5">
    <source>
        <dbReference type="EMBL" id="CAB5029759.1"/>
    </source>
</evidence>
<gene>
    <name evidence="4" type="ORF">UFOPK3427_01212</name>
    <name evidence="5" type="ORF">UFOPK4112_01515</name>
</gene>
<dbReference type="Gene3D" id="3.20.20.100">
    <property type="entry name" value="NADP-dependent oxidoreductase domain"/>
    <property type="match status" value="1"/>
</dbReference>
<evidence type="ECO:0000256" key="1">
    <source>
        <dbReference type="ARBA" id="ARBA00023002"/>
    </source>
</evidence>
<dbReference type="GO" id="GO:0016491">
    <property type="term" value="F:oxidoreductase activity"/>
    <property type="evidence" value="ECO:0007669"/>
    <property type="project" value="UniProtKB-KW"/>
</dbReference>
<dbReference type="InterPro" id="IPR023210">
    <property type="entry name" value="NADP_OxRdtase_dom"/>
</dbReference>
<dbReference type="InterPro" id="IPR020471">
    <property type="entry name" value="AKR"/>
</dbReference>
<dbReference type="PANTHER" id="PTHR43364">
    <property type="entry name" value="NADH-SPECIFIC METHYLGLYOXAL REDUCTASE-RELATED"/>
    <property type="match status" value="1"/>
</dbReference>
<dbReference type="PRINTS" id="PR00069">
    <property type="entry name" value="ALDKETRDTASE"/>
</dbReference>
<dbReference type="FunFam" id="3.20.20.100:FF:000004">
    <property type="entry name" value="Oxidoreductase, aldo/keto reductase"/>
    <property type="match status" value="1"/>
</dbReference>
<protein>
    <submittedName>
        <fullName evidence="4">Unannotated protein</fullName>
    </submittedName>
</protein>
<feature type="region of interest" description="Disordered" evidence="2">
    <location>
        <begin position="322"/>
        <end position="346"/>
    </location>
</feature>
<sequence length="346" mass="38451">MQYRVLGSTGVEVSTQCLGTMMFGAMGNTDHDDCVRIIHKAIDEGINFIDTADVYSFGESETIVGKALEGRRDNVVLATKFFNPMDSDRNQRGGSRRWIMKEIDNSLRRLNTDYIDLYQIHRPDFTVDLDETLGALSDLVTAGKIRYLGSSTFPADWMVEAQWAAERRNRERFICEQPQYSIFARSVEVAVLPTALRYNMGVIPWSPLSGGWLAGKYRKNVEIASGSRYSADGMLAKWSGRTIDISNDPRLDLVEELALVAEKANISLPALGLAFVNAHPAVTSAIIGPRTMEQLEDLISISDVTLDTATLDAIDKIVPPGTDAPRVEHYLPNPGLLPENRRRSPQ</sequence>
<dbReference type="EMBL" id="CAFBPM010000018">
    <property type="protein sequence ID" value="CAB5029759.1"/>
    <property type="molecule type" value="Genomic_DNA"/>
</dbReference>
<proteinExistence type="predicted"/>
<dbReference type="PANTHER" id="PTHR43364:SF4">
    <property type="entry name" value="NAD(P)-LINKED OXIDOREDUCTASE SUPERFAMILY PROTEIN"/>
    <property type="match status" value="1"/>
</dbReference>
<organism evidence="4">
    <name type="scientific">freshwater metagenome</name>
    <dbReference type="NCBI Taxonomy" id="449393"/>
    <lineage>
        <taxon>unclassified sequences</taxon>
        <taxon>metagenomes</taxon>
        <taxon>ecological metagenomes</taxon>
    </lineage>
</organism>
<dbReference type="SUPFAM" id="SSF51430">
    <property type="entry name" value="NAD(P)-linked oxidoreductase"/>
    <property type="match status" value="1"/>
</dbReference>
<name>A0A6J7E9P9_9ZZZZ</name>
<dbReference type="AlphaFoldDB" id="A0A6J7E9P9"/>
<dbReference type="InterPro" id="IPR050523">
    <property type="entry name" value="AKR_Detox_Biosynth"/>
</dbReference>